<keyword evidence="3" id="KW-1185">Reference proteome</keyword>
<name>A0ABN3JXT6_9ACTN</name>
<organism evidence="2 3">
    <name type="scientific">Actinomadura vinacea</name>
    <dbReference type="NCBI Taxonomy" id="115336"/>
    <lineage>
        <taxon>Bacteria</taxon>
        <taxon>Bacillati</taxon>
        <taxon>Actinomycetota</taxon>
        <taxon>Actinomycetes</taxon>
        <taxon>Streptosporangiales</taxon>
        <taxon>Thermomonosporaceae</taxon>
        <taxon>Actinomadura</taxon>
    </lineage>
</organism>
<reference evidence="2 3" key="1">
    <citation type="journal article" date="2019" name="Int. J. Syst. Evol. Microbiol.">
        <title>The Global Catalogue of Microorganisms (GCM) 10K type strain sequencing project: providing services to taxonomists for standard genome sequencing and annotation.</title>
        <authorList>
            <consortium name="The Broad Institute Genomics Platform"/>
            <consortium name="The Broad Institute Genome Sequencing Center for Infectious Disease"/>
            <person name="Wu L."/>
            <person name="Ma J."/>
        </authorList>
    </citation>
    <scope>NUCLEOTIDE SEQUENCE [LARGE SCALE GENOMIC DNA]</scope>
    <source>
        <strain evidence="2 3">JCM 3325</strain>
    </source>
</reference>
<comment type="caution">
    <text evidence="2">The sequence shown here is derived from an EMBL/GenBank/DDBJ whole genome shotgun (WGS) entry which is preliminary data.</text>
</comment>
<dbReference type="InterPro" id="IPR056108">
    <property type="entry name" value="DUF7691"/>
</dbReference>
<gene>
    <name evidence="2" type="ORF">GCM10010191_69960</name>
</gene>
<sequence>MSYAIMPYAVNLDGVTSMIGSRSEKLLKTLLSGWARDLEDYDGLRDDVGQGGADVTSAQTALRHMVMGEEYDDRVGFIYAYCLKIFLAARADTDFLSNNGWSGMRFGWFETVASELKAAGVDFDPLDLIFGGSPVRLPPTGGFPNIGHLGRAEMPAILAKFEGMDADMVTEYGALDAIRQIESWLRTCVNSNRDLICYYH</sequence>
<evidence type="ECO:0000313" key="2">
    <source>
        <dbReference type="EMBL" id="GAA2443434.1"/>
    </source>
</evidence>
<dbReference type="Pfam" id="PF24740">
    <property type="entry name" value="DUF7691"/>
    <property type="match status" value="1"/>
</dbReference>
<protein>
    <recommendedName>
        <fullName evidence="1">DUF7691 domain-containing protein</fullName>
    </recommendedName>
</protein>
<dbReference type="EMBL" id="BAAARW010000026">
    <property type="protein sequence ID" value="GAA2443434.1"/>
    <property type="molecule type" value="Genomic_DNA"/>
</dbReference>
<dbReference type="Proteomes" id="UP001501231">
    <property type="component" value="Unassembled WGS sequence"/>
</dbReference>
<evidence type="ECO:0000313" key="3">
    <source>
        <dbReference type="Proteomes" id="UP001501231"/>
    </source>
</evidence>
<evidence type="ECO:0000259" key="1">
    <source>
        <dbReference type="Pfam" id="PF24740"/>
    </source>
</evidence>
<accession>A0ABN3JXT6</accession>
<feature type="domain" description="DUF7691" evidence="1">
    <location>
        <begin position="1"/>
        <end position="200"/>
    </location>
</feature>
<proteinExistence type="predicted"/>